<name>A0A1Y5P039_9MYCO</name>
<protein>
    <submittedName>
        <fullName evidence="1">Uncharacterized protein</fullName>
    </submittedName>
</protein>
<proteinExistence type="predicted"/>
<gene>
    <name evidence="1" type="ORF">MHPYR_10278</name>
</gene>
<dbReference type="AlphaFoldDB" id="A0A1Y5P039"/>
<reference evidence="1" key="1">
    <citation type="submission" date="2016-03" db="EMBL/GenBank/DDBJ databases">
        <authorList>
            <person name="Ploux O."/>
        </authorList>
    </citation>
    <scope>NUCLEOTIDE SEQUENCE</scope>
    <source>
        <strain evidence="1">UC10</strain>
    </source>
</reference>
<organism evidence="1">
    <name type="scientific">uncultured Mycobacterium sp</name>
    <dbReference type="NCBI Taxonomy" id="171292"/>
    <lineage>
        <taxon>Bacteria</taxon>
        <taxon>Bacillati</taxon>
        <taxon>Actinomycetota</taxon>
        <taxon>Actinomycetes</taxon>
        <taxon>Mycobacteriales</taxon>
        <taxon>Mycobacteriaceae</taxon>
        <taxon>Mycobacterium</taxon>
        <taxon>environmental samples</taxon>
    </lineage>
</organism>
<evidence type="ECO:0000313" key="1">
    <source>
        <dbReference type="EMBL" id="SBS70709.1"/>
    </source>
</evidence>
<accession>A0A1Y5P039</accession>
<sequence length="107" mass="11352">MRTTDVFTRMGFAAELADAAQPVTSSSDTTAPTSVRERIIRLHACPVRDLARSHPEVGCGVHLGLLQGLLADTAGPDGPRRTPHPSMSAHLEPFVTPELCLARLVAG</sequence>
<dbReference type="EMBL" id="FLQS01000001">
    <property type="protein sequence ID" value="SBS70709.1"/>
    <property type="molecule type" value="Genomic_DNA"/>
</dbReference>